<accession>A0A9P6D051</accession>
<reference evidence="1" key="1">
    <citation type="submission" date="2020-11" db="EMBL/GenBank/DDBJ databases">
        <authorList>
            <consortium name="DOE Joint Genome Institute"/>
            <person name="Ahrendt S."/>
            <person name="Riley R."/>
            <person name="Andreopoulos W."/>
            <person name="Labutti K."/>
            <person name="Pangilinan J."/>
            <person name="Ruiz-Duenas F.J."/>
            <person name="Barrasa J.M."/>
            <person name="Sanchez-Garcia M."/>
            <person name="Camarero S."/>
            <person name="Miyauchi S."/>
            <person name="Serrano A."/>
            <person name="Linde D."/>
            <person name="Babiker R."/>
            <person name="Drula E."/>
            <person name="Ayuso-Fernandez I."/>
            <person name="Pacheco R."/>
            <person name="Padilla G."/>
            <person name="Ferreira P."/>
            <person name="Barriuso J."/>
            <person name="Kellner H."/>
            <person name="Castanera R."/>
            <person name="Alfaro M."/>
            <person name="Ramirez L."/>
            <person name="Pisabarro A.G."/>
            <person name="Kuo A."/>
            <person name="Tritt A."/>
            <person name="Lipzen A."/>
            <person name="He G."/>
            <person name="Yan M."/>
            <person name="Ng V."/>
            <person name="Cullen D."/>
            <person name="Martin F."/>
            <person name="Rosso M.-N."/>
            <person name="Henrissat B."/>
            <person name="Hibbett D."/>
            <person name="Martinez A.T."/>
            <person name="Grigoriev I.V."/>
        </authorList>
    </citation>
    <scope>NUCLEOTIDE SEQUENCE</scope>
    <source>
        <strain evidence="1">CIRM-BRFM 674</strain>
    </source>
</reference>
<organism evidence="1 2">
    <name type="scientific">Pholiota conissans</name>
    <dbReference type="NCBI Taxonomy" id="109636"/>
    <lineage>
        <taxon>Eukaryota</taxon>
        <taxon>Fungi</taxon>
        <taxon>Dikarya</taxon>
        <taxon>Basidiomycota</taxon>
        <taxon>Agaricomycotina</taxon>
        <taxon>Agaricomycetes</taxon>
        <taxon>Agaricomycetidae</taxon>
        <taxon>Agaricales</taxon>
        <taxon>Agaricineae</taxon>
        <taxon>Strophariaceae</taxon>
        <taxon>Pholiota</taxon>
    </lineage>
</organism>
<evidence type="ECO:0000313" key="2">
    <source>
        <dbReference type="Proteomes" id="UP000807469"/>
    </source>
</evidence>
<dbReference type="EMBL" id="MU155132">
    <property type="protein sequence ID" value="KAF9485932.1"/>
    <property type="molecule type" value="Genomic_DNA"/>
</dbReference>
<dbReference type="AlphaFoldDB" id="A0A9P6D051"/>
<protein>
    <submittedName>
        <fullName evidence="1">Uncharacterized protein</fullName>
    </submittedName>
</protein>
<name>A0A9P6D051_9AGAR</name>
<evidence type="ECO:0000313" key="1">
    <source>
        <dbReference type="EMBL" id="KAF9485932.1"/>
    </source>
</evidence>
<proteinExistence type="predicted"/>
<keyword evidence="2" id="KW-1185">Reference proteome</keyword>
<gene>
    <name evidence="1" type="ORF">BDN70DRAFT_870397</name>
</gene>
<comment type="caution">
    <text evidence="1">The sequence shown here is derived from an EMBL/GenBank/DDBJ whole genome shotgun (WGS) entry which is preliminary data.</text>
</comment>
<dbReference type="Proteomes" id="UP000807469">
    <property type="component" value="Unassembled WGS sequence"/>
</dbReference>
<sequence length="161" mass="17951">MFANYAPAILSDIIEDVPVPYFPRRRTFILNEEAKRILSLHLDEQVIVPQQKVFQLSEPVSRFSCSSPIISISSSSTASVSILDEPLEHVLFSSESISVFESDLSGNFPCLLDENLDDIPELSWMEEPLDCDSSSVYSLRALDGSFMPETSLMEASCLKLP</sequence>